<evidence type="ECO:0000256" key="1">
    <source>
        <dbReference type="SAM" id="SignalP"/>
    </source>
</evidence>
<keyword evidence="1" id="KW-0732">Signal</keyword>
<organism evidence="2 3">
    <name type="scientific">Panagrellus redivivus</name>
    <name type="common">Microworm</name>
    <dbReference type="NCBI Taxonomy" id="6233"/>
    <lineage>
        <taxon>Eukaryota</taxon>
        <taxon>Metazoa</taxon>
        <taxon>Ecdysozoa</taxon>
        <taxon>Nematoda</taxon>
        <taxon>Chromadorea</taxon>
        <taxon>Rhabditida</taxon>
        <taxon>Tylenchina</taxon>
        <taxon>Panagrolaimomorpha</taxon>
        <taxon>Panagrolaimoidea</taxon>
        <taxon>Panagrolaimidae</taxon>
        <taxon>Panagrellus</taxon>
    </lineage>
</organism>
<dbReference type="WBParaSite" id="Pan_g2793.t1">
    <property type="protein sequence ID" value="Pan_g2793.t1"/>
    <property type="gene ID" value="Pan_g2793"/>
</dbReference>
<reference evidence="3" key="2">
    <citation type="submission" date="2020-10" db="UniProtKB">
        <authorList>
            <consortium name="WormBaseParasite"/>
        </authorList>
    </citation>
    <scope>IDENTIFICATION</scope>
</reference>
<feature type="chain" id="PRO_5028941420" evidence="1">
    <location>
        <begin position="31"/>
        <end position="160"/>
    </location>
</feature>
<dbReference type="Proteomes" id="UP000492821">
    <property type="component" value="Unassembled WGS sequence"/>
</dbReference>
<protein>
    <submittedName>
        <fullName evidence="3">Transmembrane protein</fullName>
    </submittedName>
</protein>
<evidence type="ECO:0000313" key="3">
    <source>
        <dbReference type="WBParaSite" id="Pan_g2793.t1"/>
    </source>
</evidence>
<dbReference type="AlphaFoldDB" id="A0A7E4ZYB7"/>
<reference evidence="2" key="1">
    <citation type="journal article" date="2013" name="Genetics">
        <title>The draft genome and transcriptome of Panagrellus redivivus are shaped by the harsh demands of a free-living lifestyle.</title>
        <authorList>
            <person name="Srinivasan J."/>
            <person name="Dillman A.R."/>
            <person name="Macchietto M.G."/>
            <person name="Heikkinen L."/>
            <person name="Lakso M."/>
            <person name="Fracchia K.M."/>
            <person name="Antoshechkin I."/>
            <person name="Mortazavi A."/>
            <person name="Wong G."/>
            <person name="Sternberg P.W."/>
        </authorList>
    </citation>
    <scope>NUCLEOTIDE SEQUENCE [LARGE SCALE GENOMIC DNA]</scope>
    <source>
        <strain evidence="2">MT8872</strain>
    </source>
</reference>
<accession>A0A7E4ZYB7</accession>
<proteinExistence type="predicted"/>
<dbReference type="PROSITE" id="PS51257">
    <property type="entry name" value="PROKAR_LIPOPROTEIN"/>
    <property type="match status" value="1"/>
</dbReference>
<evidence type="ECO:0000313" key="2">
    <source>
        <dbReference type="Proteomes" id="UP000492821"/>
    </source>
</evidence>
<name>A0A7E4ZYB7_PANRE</name>
<sequence length="160" mass="18094">MLVARRPVMVTQLLIFIFFLACLQVERSRGDDNESVVANWDTTISAPLLSSVPVDSQHQAGVHNVTDGRPFPSPSNALQEMVEKAKAFARRYLKPTEITELQHLVAEKRKNKAPRTEIRAAILAFLNSVLSPTVKKEINRHRVELNRDFADEVILFDKGF</sequence>
<feature type="signal peptide" evidence="1">
    <location>
        <begin position="1"/>
        <end position="30"/>
    </location>
</feature>
<keyword evidence="2" id="KW-1185">Reference proteome</keyword>